<dbReference type="OrthoDB" id="8593711at2"/>
<evidence type="ECO:0000259" key="1">
    <source>
        <dbReference type="Pfam" id="PF13503"/>
    </source>
</evidence>
<dbReference type="AlphaFoldDB" id="A0A1W1Y185"/>
<evidence type="ECO:0000313" key="2">
    <source>
        <dbReference type="EMBL" id="SMC29949.1"/>
    </source>
</evidence>
<dbReference type="EMBL" id="FWXD01000056">
    <property type="protein sequence ID" value="SMC29949.1"/>
    <property type="molecule type" value="Genomic_DNA"/>
</dbReference>
<organism evidence="2 3">
    <name type="scientific">Andreprevotia lacus DSM 23236</name>
    <dbReference type="NCBI Taxonomy" id="1121001"/>
    <lineage>
        <taxon>Bacteria</taxon>
        <taxon>Pseudomonadati</taxon>
        <taxon>Pseudomonadota</taxon>
        <taxon>Betaproteobacteria</taxon>
        <taxon>Neisseriales</taxon>
        <taxon>Chitinibacteraceae</taxon>
        <taxon>Andreprevotia</taxon>
    </lineage>
</organism>
<protein>
    <recommendedName>
        <fullName evidence="1">DUF4123 domain-containing protein</fullName>
    </recommendedName>
</protein>
<proteinExistence type="predicted"/>
<dbReference type="InterPro" id="IPR025391">
    <property type="entry name" value="DUF4123"/>
</dbReference>
<gene>
    <name evidence="2" type="ORF">SAMN02745857_04292</name>
</gene>
<name>A0A1W1Y185_9NEIS</name>
<dbReference type="RefSeq" id="WP_084093185.1">
    <property type="nucleotide sequence ID" value="NZ_FWXD01000056.1"/>
</dbReference>
<dbReference type="Pfam" id="PF13503">
    <property type="entry name" value="DUF4123"/>
    <property type="match status" value="1"/>
</dbReference>
<dbReference type="Proteomes" id="UP000192761">
    <property type="component" value="Unassembled WGS sequence"/>
</dbReference>
<dbReference type="STRING" id="1121001.SAMN02745857_04292"/>
<evidence type="ECO:0000313" key="3">
    <source>
        <dbReference type="Proteomes" id="UP000192761"/>
    </source>
</evidence>
<sequence>MTDFIDVHHGYRDEANQRWAFDYLLLDGAQHPDLIEPYLQTGDELCWCPVLETGLAEQLGGAGLFLLALDDDTPSAQALLELLDEMAPCAVRLKSPLEIEALATHLRAYLFAENEQGERVMMRYFDPRLLVPVLSVWERKWVDLFLQPLAQMQFRGHQAEWQTLRGFNSQETRFALPGPLVLDAERAARLAALGEADALLDELVDTGVVASSETYLARYQDFLPRLQRARSWGLSRREDLLHFCTYSYQHGAAFDEQADIAALLQQLQRSQGHIAGFHLLVAEVLRQRPMQQQTPPTVLPTVAPELSARPLAG</sequence>
<feature type="domain" description="DUF4123" evidence="1">
    <location>
        <begin position="23"/>
        <end position="139"/>
    </location>
</feature>
<accession>A0A1W1Y185</accession>
<keyword evidence="3" id="KW-1185">Reference proteome</keyword>
<reference evidence="2 3" key="1">
    <citation type="submission" date="2017-04" db="EMBL/GenBank/DDBJ databases">
        <authorList>
            <person name="Afonso C.L."/>
            <person name="Miller P.J."/>
            <person name="Scott M.A."/>
            <person name="Spackman E."/>
            <person name="Goraichik I."/>
            <person name="Dimitrov K.M."/>
            <person name="Suarez D.L."/>
            <person name="Swayne D.E."/>
        </authorList>
    </citation>
    <scope>NUCLEOTIDE SEQUENCE [LARGE SCALE GENOMIC DNA]</scope>
    <source>
        <strain evidence="2 3">DSM 23236</strain>
    </source>
</reference>